<dbReference type="Proteomes" id="UP000233469">
    <property type="component" value="Unassembled WGS sequence"/>
</dbReference>
<organism evidence="1 2">
    <name type="scientific">Rhizophagus irregularis</name>
    <dbReference type="NCBI Taxonomy" id="588596"/>
    <lineage>
        <taxon>Eukaryota</taxon>
        <taxon>Fungi</taxon>
        <taxon>Fungi incertae sedis</taxon>
        <taxon>Mucoromycota</taxon>
        <taxon>Glomeromycotina</taxon>
        <taxon>Glomeromycetes</taxon>
        <taxon>Glomerales</taxon>
        <taxon>Glomeraceae</taxon>
        <taxon>Rhizophagus</taxon>
    </lineage>
</organism>
<name>A0A2N1MIF4_9GLOM</name>
<dbReference type="EMBL" id="LLXL01002225">
    <property type="protein sequence ID" value="PKK61418.1"/>
    <property type="molecule type" value="Genomic_DNA"/>
</dbReference>
<dbReference type="VEuPathDB" id="FungiDB:FUN_001637"/>
<protein>
    <submittedName>
        <fullName evidence="1">Uncharacterized protein</fullName>
    </submittedName>
</protein>
<comment type="caution">
    <text evidence="1">The sequence shown here is derived from an EMBL/GenBank/DDBJ whole genome shotgun (WGS) entry which is preliminary data.</text>
</comment>
<proteinExistence type="predicted"/>
<sequence>MHGITDFCLVLTCEDSVFWLEDSSGIIYYWSCIDDTMICKGDNLEEALTNYLYYQENLYYVNENTFKLVPIHAFDKEAEEWAKSSEAYLDIDIIKESLKHKLKIELAAFVPNGGVDIIHDPRNSKRLESVAFS</sequence>
<evidence type="ECO:0000313" key="2">
    <source>
        <dbReference type="Proteomes" id="UP000233469"/>
    </source>
</evidence>
<dbReference type="VEuPathDB" id="FungiDB:RhiirFUN_021202"/>
<evidence type="ECO:0000313" key="1">
    <source>
        <dbReference type="EMBL" id="PKK61418.1"/>
    </source>
</evidence>
<gene>
    <name evidence="1" type="ORF">RhiirC2_856264</name>
</gene>
<dbReference type="AlphaFoldDB" id="A0A2N1MIF4"/>
<accession>A0A2N1MIF4</accession>
<reference evidence="1 2" key="2">
    <citation type="submission" date="2017-10" db="EMBL/GenBank/DDBJ databases">
        <title>Extensive intraspecific genome diversity in a model arbuscular mycorrhizal fungus.</title>
        <authorList>
            <person name="Chen E.C.H."/>
            <person name="Morin E."/>
            <person name="Baudet D."/>
            <person name="Noel J."/>
            <person name="Ndikumana S."/>
            <person name="Charron P."/>
            <person name="St-Onge C."/>
            <person name="Giorgi J."/>
            <person name="Grigoriev I.V."/>
            <person name="Roux C."/>
            <person name="Martin F.M."/>
            <person name="Corradi N."/>
        </authorList>
    </citation>
    <scope>NUCLEOTIDE SEQUENCE [LARGE SCALE GENOMIC DNA]</scope>
    <source>
        <strain evidence="1 2">C2</strain>
    </source>
</reference>
<dbReference type="VEuPathDB" id="FungiDB:RhiirA1_494591"/>
<reference evidence="1 2" key="1">
    <citation type="submission" date="2016-04" db="EMBL/GenBank/DDBJ databases">
        <title>Genome analyses suggest a sexual origin of heterokaryosis in a supposedly ancient asexual fungus.</title>
        <authorList>
            <person name="Ropars J."/>
            <person name="Sedzielewska K."/>
            <person name="Noel J."/>
            <person name="Charron P."/>
            <person name="Farinelli L."/>
            <person name="Marton T."/>
            <person name="Kruger M."/>
            <person name="Pelin A."/>
            <person name="Brachmann A."/>
            <person name="Corradi N."/>
        </authorList>
    </citation>
    <scope>NUCLEOTIDE SEQUENCE [LARGE SCALE GENOMIC DNA]</scope>
    <source>
        <strain evidence="1 2">C2</strain>
    </source>
</reference>